<comment type="caution">
    <text evidence="2">The sequence shown here is derived from an EMBL/GenBank/DDBJ whole genome shotgun (WGS) entry which is preliminary data.</text>
</comment>
<gene>
    <name evidence="2" type="ORF">Purlil1_2917</name>
</gene>
<keyword evidence="3" id="KW-1185">Reference proteome</keyword>
<dbReference type="Proteomes" id="UP001287286">
    <property type="component" value="Unassembled WGS sequence"/>
</dbReference>
<evidence type="ECO:0000313" key="2">
    <source>
        <dbReference type="EMBL" id="KAK4092992.1"/>
    </source>
</evidence>
<evidence type="ECO:0000256" key="1">
    <source>
        <dbReference type="SAM" id="MobiDB-lite"/>
    </source>
</evidence>
<name>A0ABR0C9C8_PURLI</name>
<dbReference type="EMBL" id="JAWRVI010000007">
    <property type="protein sequence ID" value="KAK4092992.1"/>
    <property type="molecule type" value="Genomic_DNA"/>
</dbReference>
<proteinExistence type="predicted"/>
<evidence type="ECO:0000313" key="3">
    <source>
        <dbReference type="Proteomes" id="UP001287286"/>
    </source>
</evidence>
<protein>
    <submittedName>
        <fullName evidence="2">Uncharacterized protein</fullName>
    </submittedName>
</protein>
<accession>A0ABR0C9C8</accession>
<feature type="region of interest" description="Disordered" evidence="1">
    <location>
        <begin position="46"/>
        <end position="69"/>
    </location>
</feature>
<sequence length="167" mass="18179">MISQLKRWQLAACVLVVDATNLIYTGSARTRSGLFLMAGAAPLDSRAAGSPRQKAIPRTVPDSTPVPQGRKQIAKASGLSHRTHRAAGATFRGGRRVACNGVQARPKARSIVAWWAGSQRRQSRMHAWQARPDALLATSDDHPWIAAAAPWYIRPRRWGAGLRLSAL</sequence>
<reference evidence="2 3" key="1">
    <citation type="journal article" date="2024" name="Microbiol. Resour. Announc.">
        <title>Genome annotations for the ascomycete fungi Trichoderma harzianum, Trichoderma aggressivum, and Purpureocillium lilacinum.</title>
        <authorList>
            <person name="Beijen E.P.W."/>
            <person name="Ohm R.A."/>
        </authorList>
    </citation>
    <scope>NUCLEOTIDE SEQUENCE [LARGE SCALE GENOMIC DNA]</scope>
    <source>
        <strain evidence="2 3">CBS 150709</strain>
    </source>
</reference>
<organism evidence="2 3">
    <name type="scientific">Purpureocillium lilacinum</name>
    <name type="common">Paecilomyces lilacinus</name>
    <dbReference type="NCBI Taxonomy" id="33203"/>
    <lineage>
        <taxon>Eukaryota</taxon>
        <taxon>Fungi</taxon>
        <taxon>Dikarya</taxon>
        <taxon>Ascomycota</taxon>
        <taxon>Pezizomycotina</taxon>
        <taxon>Sordariomycetes</taxon>
        <taxon>Hypocreomycetidae</taxon>
        <taxon>Hypocreales</taxon>
        <taxon>Ophiocordycipitaceae</taxon>
        <taxon>Purpureocillium</taxon>
    </lineage>
</organism>